<dbReference type="Pfam" id="PF11374">
    <property type="entry name" value="DUF3176"/>
    <property type="match status" value="1"/>
</dbReference>
<organism evidence="2 3">
    <name type="scientific">Lentithecium fluviatile CBS 122367</name>
    <dbReference type="NCBI Taxonomy" id="1168545"/>
    <lineage>
        <taxon>Eukaryota</taxon>
        <taxon>Fungi</taxon>
        <taxon>Dikarya</taxon>
        <taxon>Ascomycota</taxon>
        <taxon>Pezizomycotina</taxon>
        <taxon>Dothideomycetes</taxon>
        <taxon>Pleosporomycetidae</taxon>
        <taxon>Pleosporales</taxon>
        <taxon>Massarineae</taxon>
        <taxon>Lentitheciaceae</taxon>
        <taxon>Lentithecium</taxon>
    </lineage>
</organism>
<protein>
    <submittedName>
        <fullName evidence="2">Uncharacterized protein</fullName>
    </submittedName>
</protein>
<evidence type="ECO:0000313" key="3">
    <source>
        <dbReference type="Proteomes" id="UP000799291"/>
    </source>
</evidence>
<dbReference type="OrthoDB" id="5376804at2759"/>
<proteinExistence type="predicted"/>
<name>A0A6G1J4Q2_9PLEO</name>
<sequence>MAIASHLALLIRFSPSIMEPLRGERIPEAETPTYELKAFSSTRQPRASRPYDLRNRDVRRRWLWKTRNLSSNLWLWELSACALSLVLVALIIYQLKKIDNKETYYWTWPWEPTAVLAFSVTIMKATIMVPVASSIGQLKWRWFQNSRKLDGMEHFDEASRGVLGSFRLLLRLKFWRLASVGAIITISSLAVDTLAQNAVKIQHVPSVSYDSSAFIYATDIYNFTDFYKRRDRPLPTRWVLSNINYALSTWGNLTNFEFNLWDCTQYAEYCDYPAFQSLAVDAQCIEREVERDGSIVRHPSSENRDLQLDLTGGLINSTTSLEYPTAGGFVDLGPLLFRWLVLVNANTQAPVLVAMECAFYWTVNSYEARVVNGTLSENITTTWTNTTDRDTTAHEIVIRPPTCLRENSTITSRIIPDPSGKDTTLTPDPCSNYVQADSHAALQSYFTNDQDGIIGSATNDTQFRDTELYFNSSNLIVRTMLGYLTLGLYDDAQSSTDLAGNVTEYAHRLAYALTFCVRTSPRYWHNDTERYYGKTWGNIVWHPDNLYHISWGYLALPIAFVVSGTLFFTATVVLTWRDTKWKSSMLAVVFHGLSPADLSTVGDIDSYADMREVGRDMQARLVSTELGRKLMSRDAIMELD</sequence>
<feature type="transmembrane region" description="Helical" evidence="1">
    <location>
        <begin position="551"/>
        <end position="576"/>
    </location>
</feature>
<dbReference type="PANTHER" id="PTHR35394">
    <property type="entry name" value="DUF3176 DOMAIN-CONTAINING PROTEIN"/>
    <property type="match status" value="1"/>
</dbReference>
<keyword evidence="1" id="KW-0812">Transmembrane</keyword>
<keyword evidence="3" id="KW-1185">Reference proteome</keyword>
<keyword evidence="1" id="KW-1133">Transmembrane helix</keyword>
<gene>
    <name evidence="2" type="ORF">K458DRAFT_430691</name>
</gene>
<dbReference type="Proteomes" id="UP000799291">
    <property type="component" value="Unassembled WGS sequence"/>
</dbReference>
<dbReference type="EMBL" id="MU005579">
    <property type="protein sequence ID" value="KAF2685109.1"/>
    <property type="molecule type" value="Genomic_DNA"/>
</dbReference>
<feature type="transmembrane region" description="Helical" evidence="1">
    <location>
        <begin position="115"/>
        <end position="138"/>
    </location>
</feature>
<accession>A0A6G1J4Q2</accession>
<feature type="transmembrane region" description="Helical" evidence="1">
    <location>
        <begin position="174"/>
        <end position="191"/>
    </location>
</feature>
<keyword evidence="1" id="KW-0472">Membrane</keyword>
<reference evidence="2" key="1">
    <citation type="journal article" date="2020" name="Stud. Mycol.">
        <title>101 Dothideomycetes genomes: a test case for predicting lifestyles and emergence of pathogens.</title>
        <authorList>
            <person name="Haridas S."/>
            <person name="Albert R."/>
            <person name="Binder M."/>
            <person name="Bloem J."/>
            <person name="Labutti K."/>
            <person name="Salamov A."/>
            <person name="Andreopoulos B."/>
            <person name="Baker S."/>
            <person name="Barry K."/>
            <person name="Bills G."/>
            <person name="Bluhm B."/>
            <person name="Cannon C."/>
            <person name="Castanera R."/>
            <person name="Culley D."/>
            <person name="Daum C."/>
            <person name="Ezra D."/>
            <person name="Gonzalez J."/>
            <person name="Henrissat B."/>
            <person name="Kuo A."/>
            <person name="Liang C."/>
            <person name="Lipzen A."/>
            <person name="Lutzoni F."/>
            <person name="Magnuson J."/>
            <person name="Mondo S."/>
            <person name="Nolan M."/>
            <person name="Ohm R."/>
            <person name="Pangilinan J."/>
            <person name="Park H.-J."/>
            <person name="Ramirez L."/>
            <person name="Alfaro M."/>
            <person name="Sun H."/>
            <person name="Tritt A."/>
            <person name="Yoshinaga Y."/>
            <person name="Zwiers L.-H."/>
            <person name="Turgeon B."/>
            <person name="Goodwin S."/>
            <person name="Spatafora J."/>
            <person name="Crous P."/>
            <person name="Grigoriev I."/>
        </authorList>
    </citation>
    <scope>NUCLEOTIDE SEQUENCE</scope>
    <source>
        <strain evidence="2">CBS 122367</strain>
    </source>
</reference>
<dbReference type="PANTHER" id="PTHR35394:SF5">
    <property type="entry name" value="DUF3176 DOMAIN-CONTAINING PROTEIN"/>
    <property type="match status" value="1"/>
</dbReference>
<feature type="transmembrane region" description="Helical" evidence="1">
    <location>
        <begin position="73"/>
        <end position="95"/>
    </location>
</feature>
<dbReference type="InterPro" id="IPR021514">
    <property type="entry name" value="DUF3176"/>
</dbReference>
<evidence type="ECO:0000313" key="2">
    <source>
        <dbReference type="EMBL" id="KAF2685109.1"/>
    </source>
</evidence>
<dbReference type="AlphaFoldDB" id="A0A6G1J4Q2"/>
<evidence type="ECO:0000256" key="1">
    <source>
        <dbReference type="SAM" id="Phobius"/>
    </source>
</evidence>